<dbReference type="AlphaFoldDB" id="A0A0R2XJD3"/>
<dbReference type="EMBL" id="LIDN01000020">
    <property type="protein sequence ID" value="KRP34321.1"/>
    <property type="molecule type" value="Genomic_DNA"/>
</dbReference>
<evidence type="ECO:0000313" key="1">
    <source>
        <dbReference type="EMBL" id="KRP34321.1"/>
    </source>
</evidence>
<protein>
    <submittedName>
        <fullName evidence="1">Uncharacterized protein</fullName>
    </submittedName>
</protein>
<proteinExistence type="predicted"/>
<organism evidence="1 2">
    <name type="scientific">Verrucomicrobia subdivision 6 bacterium BACL9 MAG-120924-bin69</name>
    <dbReference type="NCBI Taxonomy" id="1655635"/>
    <lineage>
        <taxon>Bacteria</taxon>
        <taxon>Pseudomonadati</taxon>
        <taxon>Verrucomicrobiota</taxon>
        <taxon>Verrucomicrobiia</taxon>
        <taxon>Verrucomicrobiales</taxon>
        <taxon>Verrucomicrobia subdivision 6</taxon>
    </lineage>
</organism>
<dbReference type="Proteomes" id="UP000051220">
    <property type="component" value="Unassembled WGS sequence"/>
</dbReference>
<reference evidence="1 2" key="1">
    <citation type="submission" date="2015-10" db="EMBL/GenBank/DDBJ databases">
        <title>Metagenome-Assembled Genomes uncover a global brackish microbiome.</title>
        <authorList>
            <person name="Hugerth L.W."/>
            <person name="Larsson J."/>
            <person name="Alneberg J."/>
            <person name="Lindh M.V."/>
            <person name="Legrand C."/>
            <person name="Pinhassi J."/>
            <person name="Andersson A.F."/>
        </authorList>
    </citation>
    <scope>NUCLEOTIDE SEQUENCE [LARGE SCALE GENOMIC DNA]</scope>
    <source>
        <strain evidence="1">BACL9 MAG-120924-bin69</strain>
    </source>
</reference>
<sequence length="120" mass="13004">MEKLQRDEQEWRQNYLPNGEAVLRYADGGQAVTSLIPPFNLDCFFQKFSLEGVPVPFGQYGPGGFLYPKTTGFTSAHANALAIDCDPSRVLESVELRATCSEAVIGLAGLTALAPKAVRP</sequence>
<gene>
    <name evidence="1" type="ORF">ABS33_01140</name>
</gene>
<name>A0A0R2XJD3_9BACT</name>
<accession>A0A0R2XJD3</accession>
<comment type="caution">
    <text evidence="1">The sequence shown here is derived from an EMBL/GenBank/DDBJ whole genome shotgun (WGS) entry which is preliminary data.</text>
</comment>
<evidence type="ECO:0000313" key="2">
    <source>
        <dbReference type="Proteomes" id="UP000051220"/>
    </source>
</evidence>